<dbReference type="GO" id="GO:0003723">
    <property type="term" value="F:RNA binding"/>
    <property type="evidence" value="ECO:0007669"/>
    <property type="project" value="InterPro"/>
</dbReference>
<evidence type="ECO:0000256" key="2">
    <source>
        <dbReference type="PROSITE-ProRule" id="PRU00708"/>
    </source>
</evidence>
<dbReference type="PANTHER" id="PTHR47926">
    <property type="entry name" value="PENTATRICOPEPTIDE REPEAT-CONTAINING PROTEIN"/>
    <property type="match status" value="1"/>
</dbReference>
<dbReference type="OMA" id="SCRHAVD"/>
<gene>
    <name evidence="3" type="ORF">T459_11794</name>
</gene>
<dbReference type="Gene3D" id="1.25.40.10">
    <property type="entry name" value="Tetratricopeptide repeat domain"/>
    <property type="match status" value="1"/>
</dbReference>
<keyword evidence="1" id="KW-0677">Repeat</keyword>
<dbReference type="GO" id="GO:0009451">
    <property type="term" value="P:RNA modification"/>
    <property type="evidence" value="ECO:0007669"/>
    <property type="project" value="InterPro"/>
</dbReference>
<dbReference type="PROSITE" id="PS51375">
    <property type="entry name" value="PPR"/>
    <property type="match status" value="1"/>
</dbReference>
<accession>A0A2G2ZN25</accession>
<evidence type="ECO:0000256" key="1">
    <source>
        <dbReference type="ARBA" id="ARBA00022737"/>
    </source>
</evidence>
<protein>
    <recommendedName>
        <fullName evidence="5">Pentatricopeptide repeat-containing protein</fullName>
    </recommendedName>
</protein>
<proteinExistence type="predicted"/>
<dbReference type="InterPro" id="IPR046960">
    <property type="entry name" value="PPR_At4g14850-like_plant"/>
</dbReference>
<dbReference type="NCBIfam" id="TIGR00756">
    <property type="entry name" value="PPR"/>
    <property type="match status" value="1"/>
</dbReference>
<reference evidence="3 4" key="2">
    <citation type="journal article" date="2017" name="Genome Biol.">
        <title>New reference genome sequences of hot pepper reveal the massive evolution of plant disease-resistance genes by retroduplication.</title>
        <authorList>
            <person name="Kim S."/>
            <person name="Park J."/>
            <person name="Yeom S.I."/>
            <person name="Kim Y.M."/>
            <person name="Seo E."/>
            <person name="Kim K.T."/>
            <person name="Kim M.S."/>
            <person name="Lee J.M."/>
            <person name="Cheong K."/>
            <person name="Shin H.S."/>
            <person name="Kim S.B."/>
            <person name="Han K."/>
            <person name="Lee J."/>
            <person name="Park M."/>
            <person name="Lee H.A."/>
            <person name="Lee H.Y."/>
            <person name="Lee Y."/>
            <person name="Oh S."/>
            <person name="Lee J.H."/>
            <person name="Choi E."/>
            <person name="Choi E."/>
            <person name="Lee S.E."/>
            <person name="Jeon J."/>
            <person name="Kim H."/>
            <person name="Choi G."/>
            <person name="Song H."/>
            <person name="Lee J."/>
            <person name="Lee S.C."/>
            <person name="Kwon J.K."/>
            <person name="Lee H.Y."/>
            <person name="Koo N."/>
            <person name="Hong Y."/>
            <person name="Kim R.W."/>
            <person name="Kang W.H."/>
            <person name="Huh J.H."/>
            <person name="Kang B.C."/>
            <person name="Yang T.J."/>
            <person name="Lee Y.H."/>
            <person name="Bennetzen J.L."/>
            <person name="Choi D."/>
        </authorList>
    </citation>
    <scope>NUCLEOTIDE SEQUENCE [LARGE SCALE GENOMIC DNA]</scope>
    <source>
        <strain evidence="4">cv. CM334</strain>
    </source>
</reference>
<evidence type="ECO:0000313" key="4">
    <source>
        <dbReference type="Proteomes" id="UP000222542"/>
    </source>
</evidence>
<keyword evidence="4" id="KW-1185">Reference proteome</keyword>
<organism evidence="3 4">
    <name type="scientific">Capsicum annuum</name>
    <name type="common">Capsicum pepper</name>
    <dbReference type="NCBI Taxonomy" id="4072"/>
    <lineage>
        <taxon>Eukaryota</taxon>
        <taxon>Viridiplantae</taxon>
        <taxon>Streptophyta</taxon>
        <taxon>Embryophyta</taxon>
        <taxon>Tracheophyta</taxon>
        <taxon>Spermatophyta</taxon>
        <taxon>Magnoliopsida</taxon>
        <taxon>eudicotyledons</taxon>
        <taxon>Gunneridae</taxon>
        <taxon>Pentapetalae</taxon>
        <taxon>asterids</taxon>
        <taxon>lamiids</taxon>
        <taxon>Solanales</taxon>
        <taxon>Solanaceae</taxon>
        <taxon>Solanoideae</taxon>
        <taxon>Capsiceae</taxon>
        <taxon>Capsicum</taxon>
    </lineage>
</organism>
<name>A0A2G2ZN25_CAPAN</name>
<dbReference type="InterPro" id="IPR011990">
    <property type="entry name" value="TPR-like_helical_dom_sf"/>
</dbReference>
<dbReference type="Gramene" id="PHT83351">
    <property type="protein sequence ID" value="PHT83351"/>
    <property type="gene ID" value="T459_11794"/>
</dbReference>
<dbReference type="Pfam" id="PF13041">
    <property type="entry name" value="PPR_2"/>
    <property type="match status" value="1"/>
</dbReference>
<dbReference type="Proteomes" id="UP000222542">
    <property type="component" value="Unassembled WGS sequence"/>
</dbReference>
<reference evidence="3 4" key="1">
    <citation type="journal article" date="2014" name="Nat. Genet.">
        <title>Genome sequence of the hot pepper provides insights into the evolution of pungency in Capsicum species.</title>
        <authorList>
            <person name="Kim S."/>
            <person name="Park M."/>
            <person name="Yeom S.I."/>
            <person name="Kim Y.M."/>
            <person name="Lee J.M."/>
            <person name="Lee H.A."/>
            <person name="Seo E."/>
            <person name="Choi J."/>
            <person name="Cheong K."/>
            <person name="Kim K.T."/>
            <person name="Jung K."/>
            <person name="Lee G.W."/>
            <person name="Oh S.K."/>
            <person name="Bae C."/>
            <person name="Kim S.B."/>
            <person name="Lee H.Y."/>
            <person name="Kim S.Y."/>
            <person name="Kim M.S."/>
            <person name="Kang B.C."/>
            <person name="Jo Y.D."/>
            <person name="Yang H.B."/>
            <person name="Jeong H.J."/>
            <person name="Kang W.H."/>
            <person name="Kwon J.K."/>
            <person name="Shin C."/>
            <person name="Lim J.Y."/>
            <person name="Park J.H."/>
            <person name="Huh J.H."/>
            <person name="Kim J.S."/>
            <person name="Kim B.D."/>
            <person name="Cohen O."/>
            <person name="Paran I."/>
            <person name="Suh M.C."/>
            <person name="Lee S.B."/>
            <person name="Kim Y.K."/>
            <person name="Shin Y."/>
            <person name="Noh S.J."/>
            <person name="Park J."/>
            <person name="Seo Y.S."/>
            <person name="Kwon S.Y."/>
            <person name="Kim H.A."/>
            <person name="Park J.M."/>
            <person name="Kim H.J."/>
            <person name="Choi S.B."/>
            <person name="Bosland P.W."/>
            <person name="Reeves G."/>
            <person name="Jo S.H."/>
            <person name="Lee B.W."/>
            <person name="Cho H.T."/>
            <person name="Choi H.S."/>
            <person name="Lee M.S."/>
            <person name="Yu Y."/>
            <person name="Do Choi Y."/>
            <person name="Park B.S."/>
            <person name="van Deynze A."/>
            <person name="Ashrafi H."/>
            <person name="Hill T."/>
            <person name="Kim W.T."/>
            <person name="Pai H.S."/>
            <person name="Ahn H.K."/>
            <person name="Yeam I."/>
            <person name="Giovannoni J.J."/>
            <person name="Rose J.K."/>
            <person name="Sorensen I."/>
            <person name="Lee S.J."/>
            <person name="Kim R.W."/>
            <person name="Choi I.Y."/>
            <person name="Choi B.S."/>
            <person name="Lim J.S."/>
            <person name="Lee Y.H."/>
            <person name="Choi D."/>
        </authorList>
    </citation>
    <scope>NUCLEOTIDE SEQUENCE [LARGE SCALE GENOMIC DNA]</scope>
    <source>
        <strain evidence="4">cv. CM334</strain>
    </source>
</reference>
<evidence type="ECO:0000313" key="3">
    <source>
        <dbReference type="EMBL" id="PHT83351.1"/>
    </source>
</evidence>
<evidence type="ECO:0008006" key="5">
    <source>
        <dbReference type="Google" id="ProtNLM"/>
    </source>
</evidence>
<dbReference type="InterPro" id="IPR002885">
    <property type="entry name" value="PPR_rpt"/>
</dbReference>
<dbReference type="AlphaFoldDB" id="A0A2G2ZN25"/>
<feature type="repeat" description="PPR" evidence="2">
    <location>
        <begin position="5"/>
        <end position="39"/>
    </location>
</feature>
<dbReference type="EMBL" id="AYRZ02000004">
    <property type="protein sequence ID" value="PHT83351.1"/>
    <property type="molecule type" value="Genomic_DNA"/>
</dbReference>
<comment type="caution">
    <text evidence="3">The sequence shown here is derived from an EMBL/GenBank/DDBJ whole genome shotgun (WGS) entry which is preliminary data.</text>
</comment>
<dbReference type="STRING" id="4072.A0A2G2ZN25"/>
<sequence length="110" mass="12479">MKGKDWVSWNLIICGYGQLGHGIQAIELFEEMRKQKVRPNSITFLRVLSSCRHAVDLPERACLLEEAGEFIKKMSIQPNGVIWGSLLMSCRLLGNFWLGTEAAENRLVVM</sequence>